<name>K5W4I9_PHACS</name>
<reference evidence="2 3" key="1">
    <citation type="journal article" date="2012" name="BMC Genomics">
        <title>Comparative genomics of the white-rot fungi, Phanerochaete carnosa and P. chrysosporium, to elucidate the genetic basis of the distinct wood types they colonize.</title>
        <authorList>
            <person name="Suzuki H."/>
            <person name="MacDonald J."/>
            <person name="Syed K."/>
            <person name="Salamov A."/>
            <person name="Hori C."/>
            <person name="Aerts A."/>
            <person name="Henrissat B."/>
            <person name="Wiebenga A."/>
            <person name="vanKuyk P.A."/>
            <person name="Barry K."/>
            <person name="Lindquist E."/>
            <person name="LaButti K."/>
            <person name="Lapidus A."/>
            <person name="Lucas S."/>
            <person name="Coutinho P."/>
            <person name="Gong Y."/>
            <person name="Samejima M."/>
            <person name="Mahadevan R."/>
            <person name="Abou-Zaid M."/>
            <person name="de Vries R.P."/>
            <person name="Igarashi K."/>
            <person name="Yadav J.S."/>
            <person name="Grigoriev I.V."/>
            <person name="Master E.R."/>
        </authorList>
    </citation>
    <scope>NUCLEOTIDE SEQUENCE [LARGE SCALE GENOMIC DNA]</scope>
    <source>
        <strain evidence="2 3">HHB-10118-sp</strain>
    </source>
</reference>
<dbReference type="KEGG" id="pco:PHACADRAFT_211485"/>
<gene>
    <name evidence="2" type="ORF">PHACADRAFT_211485</name>
</gene>
<dbReference type="Proteomes" id="UP000008370">
    <property type="component" value="Unassembled WGS sequence"/>
</dbReference>
<protein>
    <recommendedName>
        <fullName evidence="4">Secreted protein</fullName>
    </recommendedName>
</protein>
<organism evidence="2 3">
    <name type="scientific">Phanerochaete carnosa (strain HHB-10118-sp)</name>
    <name type="common">White-rot fungus</name>
    <name type="synonym">Peniophora carnosa</name>
    <dbReference type="NCBI Taxonomy" id="650164"/>
    <lineage>
        <taxon>Eukaryota</taxon>
        <taxon>Fungi</taxon>
        <taxon>Dikarya</taxon>
        <taxon>Basidiomycota</taxon>
        <taxon>Agaricomycotina</taxon>
        <taxon>Agaricomycetes</taxon>
        <taxon>Polyporales</taxon>
        <taxon>Phanerochaetaceae</taxon>
        <taxon>Phanerochaete</taxon>
    </lineage>
</organism>
<evidence type="ECO:0000256" key="1">
    <source>
        <dbReference type="SAM" id="SignalP"/>
    </source>
</evidence>
<dbReference type="EMBL" id="JH930474">
    <property type="protein sequence ID" value="EKM53849.1"/>
    <property type="molecule type" value="Genomic_DNA"/>
</dbReference>
<feature type="chain" id="PRO_5003890528" description="Secreted protein" evidence="1">
    <location>
        <begin position="20"/>
        <end position="125"/>
    </location>
</feature>
<evidence type="ECO:0000313" key="3">
    <source>
        <dbReference type="Proteomes" id="UP000008370"/>
    </source>
</evidence>
<keyword evidence="1" id="KW-0732">Signal</keyword>
<accession>K5W4I9</accession>
<feature type="signal peptide" evidence="1">
    <location>
        <begin position="1"/>
        <end position="19"/>
    </location>
</feature>
<proteinExistence type="predicted"/>
<dbReference type="HOGENOM" id="CLU_1993430_0_0_1"/>
<dbReference type="AlphaFoldDB" id="K5W4I9"/>
<dbReference type="RefSeq" id="XP_007398526.1">
    <property type="nucleotide sequence ID" value="XM_007398464.1"/>
</dbReference>
<dbReference type="GeneID" id="18913114"/>
<keyword evidence="3" id="KW-1185">Reference proteome</keyword>
<evidence type="ECO:0008006" key="4">
    <source>
        <dbReference type="Google" id="ProtNLM"/>
    </source>
</evidence>
<evidence type="ECO:0000313" key="2">
    <source>
        <dbReference type="EMBL" id="EKM53849.1"/>
    </source>
</evidence>
<dbReference type="InParanoid" id="K5W4I9"/>
<sequence>MSCCWHDVTPLLLFIAVAGHFRAPGHLAQLASIAVGGLRLHTRDGGRRALSLVPYRAAYALGRACCTTRARVVAFVIVLTRDRPPLALGAGAQLCTHIEAAVAAVGFDASGRSRWSVGRAFIAGH</sequence>